<feature type="domain" description="HAMP" evidence="7">
    <location>
        <begin position="329"/>
        <end position="382"/>
    </location>
</feature>
<dbReference type="PANTHER" id="PTHR32089:SF112">
    <property type="entry name" value="LYSOZYME-LIKE PROTEIN-RELATED"/>
    <property type="match status" value="1"/>
</dbReference>
<dbReference type="PROSITE" id="PS50111">
    <property type="entry name" value="CHEMOTAXIS_TRANSDUC_2"/>
    <property type="match status" value="1"/>
</dbReference>
<feature type="coiled-coil region" evidence="4">
    <location>
        <begin position="458"/>
        <end position="500"/>
    </location>
</feature>
<dbReference type="EMBL" id="CP017831">
    <property type="protein sequence ID" value="AOZ96003.1"/>
    <property type="molecule type" value="Genomic_DNA"/>
</dbReference>
<dbReference type="SMART" id="SM00283">
    <property type="entry name" value="MA"/>
    <property type="match status" value="1"/>
</dbReference>
<dbReference type="PANTHER" id="PTHR32089">
    <property type="entry name" value="METHYL-ACCEPTING CHEMOTAXIS PROTEIN MCPB"/>
    <property type="match status" value="1"/>
</dbReference>
<dbReference type="SUPFAM" id="SSF58104">
    <property type="entry name" value="Methyl-accepting chemotaxis protein (MCP) signaling domain"/>
    <property type="match status" value="1"/>
</dbReference>
<proteinExistence type="inferred from homology"/>
<evidence type="ECO:0000256" key="2">
    <source>
        <dbReference type="ARBA" id="ARBA00029447"/>
    </source>
</evidence>
<evidence type="ECO:0000256" key="1">
    <source>
        <dbReference type="ARBA" id="ARBA00023224"/>
    </source>
</evidence>
<dbReference type="CDD" id="cd12913">
    <property type="entry name" value="PDC1_MCP_like"/>
    <property type="match status" value="1"/>
</dbReference>
<evidence type="ECO:0000256" key="4">
    <source>
        <dbReference type="SAM" id="Coils"/>
    </source>
</evidence>
<dbReference type="PROSITE" id="PS50885">
    <property type="entry name" value="HAMP"/>
    <property type="match status" value="1"/>
</dbReference>
<keyword evidence="4" id="KW-0175">Coiled coil</keyword>
<keyword evidence="5" id="KW-1133">Transmembrane helix</keyword>
<keyword evidence="5" id="KW-0472">Membrane</keyword>
<evidence type="ECO:0000259" key="7">
    <source>
        <dbReference type="PROSITE" id="PS50885"/>
    </source>
</evidence>
<organism evidence="8 9">
    <name type="scientific">Butyrivibrio hungatei</name>
    <dbReference type="NCBI Taxonomy" id="185008"/>
    <lineage>
        <taxon>Bacteria</taxon>
        <taxon>Bacillati</taxon>
        <taxon>Bacillota</taxon>
        <taxon>Clostridia</taxon>
        <taxon>Lachnospirales</taxon>
        <taxon>Lachnospiraceae</taxon>
        <taxon>Butyrivibrio</taxon>
    </lineage>
</organism>
<dbReference type="Gene3D" id="3.30.450.20">
    <property type="entry name" value="PAS domain"/>
    <property type="match status" value="2"/>
</dbReference>
<dbReference type="SUPFAM" id="SSF103190">
    <property type="entry name" value="Sensory domain-like"/>
    <property type="match status" value="1"/>
</dbReference>
<evidence type="ECO:0000313" key="9">
    <source>
        <dbReference type="Proteomes" id="UP000179284"/>
    </source>
</evidence>
<dbReference type="Pfam" id="PF00015">
    <property type="entry name" value="MCPsignal"/>
    <property type="match status" value="1"/>
</dbReference>
<evidence type="ECO:0000256" key="5">
    <source>
        <dbReference type="SAM" id="Phobius"/>
    </source>
</evidence>
<dbReference type="Pfam" id="PF22673">
    <property type="entry name" value="MCP-like_PDC_1"/>
    <property type="match status" value="1"/>
</dbReference>
<feature type="transmembrane region" description="Helical" evidence="5">
    <location>
        <begin position="12"/>
        <end position="33"/>
    </location>
</feature>
<dbReference type="CDD" id="cd06225">
    <property type="entry name" value="HAMP"/>
    <property type="match status" value="1"/>
</dbReference>
<dbReference type="GO" id="GO:0016020">
    <property type="term" value="C:membrane"/>
    <property type="evidence" value="ECO:0007669"/>
    <property type="project" value="InterPro"/>
</dbReference>
<name>A0A1D9P0G5_9FIRM</name>
<dbReference type="Pfam" id="PF00672">
    <property type="entry name" value="HAMP"/>
    <property type="match status" value="1"/>
</dbReference>
<dbReference type="AlphaFoldDB" id="A0A1D9P0G5"/>
<accession>A0A1D9P0G5</accession>
<keyword evidence="1 3" id="KW-0807">Transducer</keyword>
<dbReference type="KEGG" id="bhu:bhn_I0969"/>
<dbReference type="InterPro" id="IPR029151">
    <property type="entry name" value="Sensor-like_sf"/>
</dbReference>
<dbReference type="RefSeq" id="WP_071175724.1">
    <property type="nucleotide sequence ID" value="NZ_CP017831.1"/>
</dbReference>
<dbReference type="OrthoDB" id="9760371at2"/>
<dbReference type="CDD" id="cd12912">
    <property type="entry name" value="PDC2_MCP_like"/>
    <property type="match status" value="1"/>
</dbReference>
<gene>
    <name evidence="8" type="ORF">bhn_I0969</name>
</gene>
<dbReference type="Proteomes" id="UP000179284">
    <property type="component" value="Chromosome I"/>
</dbReference>
<dbReference type="Gene3D" id="1.10.287.950">
    <property type="entry name" value="Methyl-accepting chemotaxis protein"/>
    <property type="match status" value="1"/>
</dbReference>
<dbReference type="Gene3D" id="6.10.340.10">
    <property type="match status" value="1"/>
</dbReference>
<reference evidence="9" key="1">
    <citation type="submission" date="2016-10" db="EMBL/GenBank/DDBJ databases">
        <title>The complete genome sequence of the rumen bacterium Butyrivibrio hungatei MB2003.</title>
        <authorList>
            <person name="Palevich N."/>
            <person name="Kelly W.J."/>
            <person name="Leahy S.C."/>
            <person name="Altermann E."/>
            <person name="Rakonjac J."/>
            <person name="Attwood G.T."/>
        </authorList>
    </citation>
    <scope>NUCLEOTIDE SEQUENCE [LARGE SCALE GENOMIC DNA]</scope>
    <source>
        <strain evidence="9">MB2003</strain>
    </source>
</reference>
<evidence type="ECO:0000256" key="3">
    <source>
        <dbReference type="PROSITE-ProRule" id="PRU00284"/>
    </source>
</evidence>
<dbReference type="InterPro" id="IPR004089">
    <property type="entry name" value="MCPsignal_dom"/>
</dbReference>
<sequence length="689" mass="74406">MKKLSLRVKMLICILPVMAVAMIVLTYVAASLLSDNLQKTNTDSMYQNVNANATAIDTKLEIVRTTATNIAEMVSTSYQFVEIDNYRGTLSKIISDNDSVLGSGVWFEPYVFDSAEKYMGPYWYKDGNTIVETWDYSNAEYDYFNEEYYTSAKNLKKGEASITDPYYDETSGMVMSSCSAPIYDGDKFVGCVTVDMKLEDVQNMVSNIKVGKTGRAILLASDGTYIYTDDLDKVASSMKMQEDPSAAFATVGAEIVEKASDSPAMGAAFEPGGTVLLTYKNVPKVNWKMIVAIDYDEINEPVVMAVRMLVILAIVALLIGAVIIWLFVLNISKSINNVKAFAGVLASGDFTVDKMINKRGDELGQMSESLNNMYESNREVISRISDGSVQVSETSSGLANMANELSDQFGSIRDNMSGVNDAMMASGAATEQVNASVEEVNASVQQLASETESSSSEAADIKERAKEIEKKSHDAYENALNIAEQRQADLEDANEKAKVVDQIGSLADTIAEIADQINLLSLNASIEAARAGDAGKGFAVVASEINKLASGTSEAVEQIRDTIEGVQEAFGTLSGASDELLGFIKETAIPDYDNFVNVAKQYGSDADSFGVSSEKIAGMAENIRSAMDEVSKAIQNIAESTQDTADLSSRVNDSVLAASDVVSNVNDMTTKQEDIANTLGEIVGKFKLK</sequence>
<dbReference type="GO" id="GO:0007165">
    <property type="term" value="P:signal transduction"/>
    <property type="evidence" value="ECO:0007669"/>
    <property type="project" value="UniProtKB-KW"/>
</dbReference>
<dbReference type="InterPro" id="IPR003660">
    <property type="entry name" value="HAMP_dom"/>
</dbReference>
<evidence type="ECO:0000313" key="8">
    <source>
        <dbReference type="EMBL" id="AOZ96003.1"/>
    </source>
</evidence>
<feature type="domain" description="Methyl-accepting transducer" evidence="6">
    <location>
        <begin position="401"/>
        <end position="659"/>
    </location>
</feature>
<keyword evidence="9" id="KW-1185">Reference proteome</keyword>
<comment type="similarity">
    <text evidence="2">Belongs to the methyl-accepting chemotaxis (MCP) protein family.</text>
</comment>
<protein>
    <submittedName>
        <fullName evidence="8">Methyl-accepting chemotaxis protein</fullName>
    </submittedName>
</protein>
<evidence type="ECO:0000259" key="6">
    <source>
        <dbReference type="PROSITE" id="PS50111"/>
    </source>
</evidence>
<feature type="transmembrane region" description="Helical" evidence="5">
    <location>
        <begin position="308"/>
        <end position="329"/>
    </location>
</feature>
<keyword evidence="5" id="KW-0812">Transmembrane</keyword>